<feature type="repeat" description="WD" evidence="10">
    <location>
        <begin position="530"/>
        <end position="571"/>
    </location>
</feature>
<reference evidence="13" key="1">
    <citation type="submission" date="2021-02" db="EMBL/GenBank/DDBJ databases">
        <authorList>
            <person name="Nowell W R."/>
        </authorList>
    </citation>
    <scope>NUCLEOTIDE SEQUENCE</scope>
</reference>
<feature type="repeat" description="WD" evidence="10">
    <location>
        <begin position="479"/>
        <end position="529"/>
    </location>
</feature>
<evidence type="ECO:0000256" key="7">
    <source>
        <dbReference type="ARBA" id="ARBA00022833"/>
    </source>
</evidence>
<dbReference type="EC" id="4.2.1.1" evidence="3 11"/>
<comment type="catalytic activity">
    <reaction evidence="9 11">
        <text>hydrogencarbonate + H(+) = CO2 + H2O</text>
        <dbReference type="Rhea" id="RHEA:10748"/>
        <dbReference type="ChEBI" id="CHEBI:15377"/>
        <dbReference type="ChEBI" id="CHEBI:15378"/>
        <dbReference type="ChEBI" id="CHEBI:16526"/>
        <dbReference type="ChEBI" id="CHEBI:17544"/>
        <dbReference type="EC" id="4.2.1.1"/>
    </reaction>
</comment>
<dbReference type="SUPFAM" id="SSF50978">
    <property type="entry name" value="WD40 repeat-like"/>
    <property type="match status" value="1"/>
</dbReference>
<dbReference type="PROSITE" id="PS50294">
    <property type="entry name" value="WD_REPEATS_REGION"/>
    <property type="match status" value="2"/>
</dbReference>
<dbReference type="Gene3D" id="3.10.200.10">
    <property type="entry name" value="Alpha carbonic anhydrase"/>
    <property type="match status" value="1"/>
</dbReference>
<evidence type="ECO:0000256" key="10">
    <source>
        <dbReference type="PROSITE-ProRule" id="PRU00221"/>
    </source>
</evidence>
<evidence type="ECO:0000313" key="14">
    <source>
        <dbReference type="Proteomes" id="UP000663862"/>
    </source>
</evidence>
<evidence type="ECO:0000256" key="1">
    <source>
        <dbReference type="ARBA" id="ARBA00002904"/>
    </source>
</evidence>
<proteinExistence type="inferred from homology"/>
<dbReference type="CDD" id="cd00326">
    <property type="entry name" value="alpha_CA"/>
    <property type="match status" value="1"/>
</dbReference>
<comment type="function">
    <text evidence="1 11">Reversible hydration of carbon dioxide.</text>
</comment>
<dbReference type="Gene3D" id="2.130.10.10">
    <property type="entry name" value="YVTN repeat-like/Quinoprotein amine dehydrogenase"/>
    <property type="match status" value="1"/>
</dbReference>
<dbReference type="EMBL" id="CAJOBQ010000130">
    <property type="protein sequence ID" value="CAF4267804.1"/>
    <property type="molecule type" value="Genomic_DNA"/>
</dbReference>
<gene>
    <name evidence="13" type="ORF">TSG867_LOCUS4131</name>
</gene>
<evidence type="ECO:0000256" key="9">
    <source>
        <dbReference type="ARBA" id="ARBA00048348"/>
    </source>
</evidence>
<dbReference type="PROSITE" id="PS51144">
    <property type="entry name" value="ALPHA_CA_2"/>
    <property type="match status" value="1"/>
</dbReference>
<organism evidence="13 14">
    <name type="scientific">Rotaria socialis</name>
    <dbReference type="NCBI Taxonomy" id="392032"/>
    <lineage>
        <taxon>Eukaryota</taxon>
        <taxon>Metazoa</taxon>
        <taxon>Spiralia</taxon>
        <taxon>Gnathifera</taxon>
        <taxon>Rotifera</taxon>
        <taxon>Eurotatoria</taxon>
        <taxon>Bdelloidea</taxon>
        <taxon>Philodinida</taxon>
        <taxon>Philodinidae</taxon>
        <taxon>Rotaria</taxon>
    </lineage>
</organism>
<evidence type="ECO:0000259" key="12">
    <source>
        <dbReference type="PROSITE" id="PS51144"/>
    </source>
</evidence>
<dbReference type="InterPro" id="IPR019775">
    <property type="entry name" value="WD40_repeat_CS"/>
</dbReference>
<dbReference type="InterPro" id="IPR001148">
    <property type="entry name" value="CA_dom"/>
</dbReference>
<keyword evidence="6" id="KW-0677">Repeat</keyword>
<dbReference type="InterPro" id="IPR036322">
    <property type="entry name" value="WD40_repeat_dom_sf"/>
</dbReference>
<evidence type="ECO:0000256" key="4">
    <source>
        <dbReference type="ARBA" id="ARBA00022574"/>
    </source>
</evidence>
<comment type="cofactor">
    <cofactor evidence="11">
        <name>Zn(2+)</name>
        <dbReference type="ChEBI" id="CHEBI:29105"/>
    </cofactor>
</comment>
<evidence type="ECO:0000313" key="13">
    <source>
        <dbReference type="EMBL" id="CAF4267804.1"/>
    </source>
</evidence>
<dbReference type="GO" id="GO:0008270">
    <property type="term" value="F:zinc ion binding"/>
    <property type="evidence" value="ECO:0007669"/>
    <property type="project" value="UniProtKB-UniRule"/>
</dbReference>
<name>A0A820FV43_9BILA</name>
<keyword evidence="5 11" id="KW-0479">Metal-binding</keyword>
<evidence type="ECO:0000256" key="8">
    <source>
        <dbReference type="ARBA" id="ARBA00023239"/>
    </source>
</evidence>
<dbReference type="InterPro" id="IPR036398">
    <property type="entry name" value="CA_dom_sf"/>
</dbReference>
<comment type="caution">
    <text evidence="13">The sequence shown here is derived from an EMBL/GenBank/DDBJ whole genome shotgun (WGS) entry which is preliminary data.</text>
</comment>
<dbReference type="PROSITE" id="PS00162">
    <property type="entry name" value="ALPHA_CA_1"/>
    <property type="match status" value="1"/>
</dbReference>
<evidence type="ECO:0000256" key="5">
    <source>
        <dbReference type="ARBA" id="ARBA00022723"/>
    </source>
</evidence>
<feature type="domain" description="Alpha-carbonic anhydrase" evidence="12">
    <location>
        <begin position="3"/>
        <end position="257"/>
    </location>
</feature>
<keyword evidence="4 10" id="KW-0853">WD repeat</keyword>
<dbReference type="Pfam" id="PF00400">
    <property type="entry name" value="WD40"/>
    <property type="match status" value="2"/>
</dbReference>
<dbReference type="Proteomes" id="UP000663862">
    <property type="component" value="Unassembled WGS sequence"/>
</dbReference>
<dbReference type="PROSITE" id="PS00678">
    <property type="entry name" value="WD_REPEATS_1"/>
    <property type="match status" value="1"/>
</dbReference>
<evidence type="ECO:0000256" key="2">
    <source>
        <dbReference type="ARBA" id="ARBA00010718"/>
    </source>
</evidence>
<comment type="similarity">
    <text evidence="2 11">Belongs to the alpha-carbonic anhydrase family.</text>
</comment>
<dbReference type="SUPFAM" id="SSF51069">
    <property type="entry name" value="Carbonic anhydrase"/>
    <property type="match status" value="1"/>
</dbReference>
<dbReference type="InterPro" id="IPR001680">
    <property type="entry name" value="WD40_rpt"/>
</dbReference>
<dbReference type="InterPro" id="IPR018338">
    <property type="entry name" value="Carbonic_anhydrase_a-class_CS"/>
</dbReference>
<accession>A0A820FV43</accession>
<dbReference type="AlphaFoldDB" id="A0A820FV43"/>
<dbReference type="SMART" id="SM01057">
    <property type="entry name" value="Carb_anhydrase"/>
    <property type="match status" value="1"/>
</dbReference>
<sequence>MFAIWNYGEFGPDVWDDEYPSCAGRSQSPVNIRTACTIYQSFEPFHFAQDYNVSHNFTLINNGHSILARYSPENNETLFQVTGGGLNGTFEFLNFHLHWGQNYKSGSEHQINSKKYAGEIHIVYVNRRTRQLAVIAIFMQSDRSIDLNETKNTYKIQNTTLNEWERYFSTARTLQYSNISIVLSLNLAKLMGNNFNEFWRYQGSLTTPPCTENIIWTVFKAPIIFTENELNSFRKNIFIEDYRGPQPLYNRTVYQNFVNETKLSVSDYNCCLKDLKNYTNNFSIRQEYEFMDIEYYSKSSILDLAELMAEAVGKDESNVERDEIVADDEFDGTSTTVTIPGNKMKMKHVHEKVVFNDGTAGASPGDFIAAELASQAASMVADALLECFILWSTDDEFRSQEGVLGNVSARLNKGALACYRITGLRALIEAAFDMIAQYAAEYVTFGTGVADEGFVHRPFKIAGKNMIWSMSKDMPVHNLQAHNKEIYSIKWSPTGPGTMNLNATLLLPSASFDSTVRLWDVESGVCQNIFVKYSEPVYSVAFSPDGRLLATGSFDKASYIWDIARGEIVHGYRGPRVGAGASDGTVSFNGSIKENSFFRSMCCRFVFL</sequence>
<dbReference type="PROSITE" id="PS50082">
    <property type="entry name" value="WD_REPEATS_2"/>
    <property type="match status" value="2"/>
</dbReference>
<dbReference type="Pfam" id="PF00194">
    <property type="entry name" value="Carb_anhydrase"/>
    <property type="match status" value="1"/>
</dbReference>
<dbReference type="PANTHER" id="PTHR18952">
    <property type="entry name" value="CARBONIC ANHYDRASE"/>
    <property type="match status" value="1"/>
</dbReference>
<evidence type="ECO:0000256" key="3">
    <source>
        <dbReference type="ARBA" id="ARBA00012925"/>
    </source>
</evidence>
<evidence type="ECO:0000256" key="6">
    <source>
        <dbReference type="ARBA" id="ARBA00022737"/>
    </source>
</evidence>
<dbReference type="SMART" id="SM00320">
    <property type="entry name" value="WD40"/>
    <property type="match status" value="2"/>
</dbReference>
<evidence type="ECO:0000256" key="11">
    <source>
        <dbReference type="RuleBase" id="RU367011"/>
    </source>
</evidence>
<dbReference type="GO" id="GO:0004089">
    <property type="term" value="F:carbonate dehydratase activity"/>
    <property type="evidence" value="ECO:0007669"/>
    <property type="project" value="UniProtKB-UniRule"/>
</dbReference>
<dbReference type="InterPro" id="IPR015943">
    <property type="entry name" value="WD40/YVTN_repeat-like_dom_sf"/>
</dbReference>
<dbReference type="PANTHER" id="PTHR18952:SF265">
    <property type="entry name" value="CARBONIC ANHYDRASE"/>
    <property type="match status" value="1"/>
</dbReference>
<protein>
    <recommendedName>
        <fullName evidence="3 11">Carbonic anhydrase</fullName>
        <ecNumber evidence="3 11">4.2.1.1</ecNumber>
    </recommendedName>
</protein>
<keyword evidence="7 11" id="KW-0862">Zinc</keyword>
<keyword evidence="8 11" id="KW-0456">Lyase</keyword>
<dbReference type="InterPro" id="IPR023561">
    <property type="entry name" value="Carbonic_anhydrase_a-class"/>
</dbReference>